<keyword evidence="1" id="KW-1015">Disulfide bond</keyword>
<accession>A0A6I9Z0K8</accession>
<keyword evidence="2" id="KW-0472">Membrane</keyword>
<dbReference type="SMART" id="SM00208">
    <property type="entry name" value="TNFR"/>
    <property type="match status" value="1"/>
</dbReference>
<feature type="non-terminal residue" evidence="5">
    <location>
        <position position="1"/>
    </location>
</feature>
<dbReference type="Gene3D" id="2.10.50.10">
    <property type="entry name" value="Tumor Necrosis Factor Receptor, subunit A, domain 2"/>
    <property type="match status" value="1"/>
</dbReference>
<evidence type="ECO:0000313" key="5">
    <source>
        <dbReference type="RefSeq" id="XP_013929395.1"/>
    </source>
</evidence>
<evidence type="ECO:0000313" key="4">
    <source>
        <dbReference type="Proteomes" id="UP000504617"/>
    </source>
</evidence>
<dbReference type="Proteomes" id="UP000504617">
    <property type="component" value="Unplaced"/>
</dbReference>
<dbReference type="GO" id="GO:0031265">
    <property type="term" value="C:CD95 death-inducing signaling complex"/>
    <property type="evidence" value="ECO:0007669"/>
    <property type="project" value="TreeGrafter"/>
</dbReference>
<protein>
    <submittedName>
        <fullName evidence="5">Tumor necrosis factor receptor superfamily member 6-like</fullName>
    </submittedName>
</protein>
<dbReference type="RefSeq" id="XP_013929395.1">
    <property type="nucleotide sequence ID" value="XM_014073920.1"/>
</dbReference>
<dbReference type="AlphaFoldDB" id="A0A6I9Z0K8"/>
<evidence type="ECO:0000259" key="3">
    <source>
        <dbReference type="PROSITE" id="PS50050"/>
    </source>
</evidence>
<proteinExistence type="predicted"/>
<feature type="transmembrane region" description="Helical" evidence="2">
    <location>
        <begin position="59"/>
        <end position="79"/>
    </location>
</feature>
<evidence type="ECO:0000256" key="1">
    <source>
        <dbReference type="PROSITE-ProRule" id="PRU00206"/>
    </source>
</evidence>
<organism evidence="4 5">
    <name type="scientific">Thamnophis sirtalis</name>
    <dbReference type="NCBI Taxonomy" id="35019"/>
    <lineage>
        <taxon>Eukaryota</taxon>
        <taxon>Metazoa</taxon>
        <taxon>Chordata</taxon>
        <taxon>Craniata</taxon>
        <taxon>Vertebrata</taxon>
        <taxon>Euteleostomi</taxon>
        <taxon>Lepidosauria</taxon>
        <taxon>Squamata</taxon>
        <taxon>Bifurcata</taxon>
        <taxon>Unidentata</taxon>
        <taxon>Episquamata</taxon>
        <taxon>Toxicofera</taxon>
        <taxon>Serpentes</taxon>
        <taxon>Colubroidea</taxon>
        <taxon>Colubridae</taxon>
        <taxon>Natricinae</taxon>
        <taxon>Thamnophis</taxon>
    </lineage>
</organism>
<dbReference type="GeneID" id="106555143"/>
<gene>
    <name evidence="5" type="primary">LOC106555143</name>
</gene>
<dbReference type="OrthoDB" id="10031141at2759"/>
<dbReference type="GO" id="GO:0097049">
    <property type="term" value="P:motor neuron apoptotic process"/>
    <property type="evidence" value="ECO:0007669"/>
    <property type="project" value="TreeGrafter"/>
</dbReference>
<dbReference type="GO" id="GO:0097527">
    <property type="term" value="P:necroptotic signaling pathway"/>
    <property type="evidence" value="ECO:0007669"/>
    <property type="project" value="TreeGrafter"/>
</dbReference>
<dbReference type="PROSITE" id="PS50050">
    <property type="entry name" value="TNFR_NGFR_2"/>
    <property type="match status" value="1"/>
</dbReference>
<evidence type="ECO:0000256" key="2">
    <source>
        <dbReference type="SAM" id="Phobius"/>
    </source>
</evidence>
<dbReference type="InterPro" id="IPR001368">
    <property type="entry name" value="TNFR/NGFR_Cys_rich_reg"/>
</dbReference>
<dbReference type="GO" id="GO:0045121">
    <property type="term" value="C:membrane raft"/>
    <property type="evidence" value="ECO:0007669"/>
    <property type="project" value="TreeGrafter"/>
</dbReference>
<dbReference type="KEGG" id="tsr:106555143"/>
<feature type="non-terminal residue" evidence="5">
    <location>
        <position position="133"/>
    </location>
</feature>
<feature type="repeat" description="TNFR-Cys" evidence="1">
    <location>
        <begin position="9"/>
        <end position="48"/>
    </location>
</feature>
<comment type="caution">
    <text evidence="1">Lacks conserved residue(s) required for the propagation of feature annotation.</text>
</comment>
<dbReference type="PANTHER" id="PTHR46874:SF1">
    <property type="entry name" value="TUMOR NECROSIS FACTOR RECEPTOR SUPERFAMILY MEMBER 6"/>
    <property type="match status" value="1"/>
</dbReference>
<sequence>TITQNVKCRCRIGFFCNSTKPCRHCEKCDECKSGIIAKECTRTQNTVCGEKRDNTKGDLWWLCLIPLFVALIVGSILYYRARCRGQMRLNIPNQNGHNHESHVQMIIKYPDINLKPFIPEIVCDMEVNQVKRL</sequence>
<keyword evidence="4" id="KW-1185">Reference proteome</keyword>
<dbReference type="GO" id="GO:0006924">
    <property type="term" value="P:activation-induced cell death of T cells"/>
    <property type="evidence" value="ECO:0007669"/>
    <property type="project" value="TreeGrafter"/>
</dbReference>
<name>A0A6I9Z0K8_9SAUR</name>
<dbReference type="GO" id="GO:0005031">
    <property type="term" value="F:tumor necrosis factor receptor activity"/>
    <property type="evidence" value="ECO:0007669"/>
    <property type="project" value="TreeGrafter"/>
</dbReference>
<keyword evidence="2" id="KW-1133">Transmembrane helix</keyword>
<dbReference type="GO" id="GO:0032872">
    <property type="term" value="P:regulation of stress-activated MAPK cascade"/>
    <property type="evidence" value="ECO:0007669"/>
    <property type="project" value="TreeGrafter"/>
</dbReference>
<dbReference type="GO" id="GO:0009897">
    <property type="term" value="C:external side of plasma membrane"/>
    <property type="evidence" value="ECO:0007669"/>
    <property type="project" value="TreeGrafter"/>
</dbReference>
<dbReference type="GO" id="GO:0097192">
    <property type="term" value="P:extrinsic apoptotic signaling pathway in absence of ligand"/>
    <property type="evidence" value="ECO:0007669"/>
    <property type="project" value="TreeGrafter"/>
</dbReference>
<reference evidence="5" key="1">
    <citation type="submission" date="2025-08" db="UniProtKB">
        <authorList>
            <consortium name="RefSeq"/>
        </authorList>
    </citation>
    <scope>IDENTIFICATION</scope>
</reference>
<feature type="disulfide bond" evidence="1">
    <location>
        <begin position="10"/>
        <end position="25"/>
    </location>
</feature>
<feature type="domain" description="TNFR-Cys" evidence="3">
    <location>
        <begin position="9"/>
        <end position="48"/>
    </location>
</feature>
<keyword evidence="2" id="KW-0812">Transmembrane</keyword>
<dbReference type="GO" id="GO:0043066">
    <property type="term" value="P:negative regulation of apoptotic process"/>
    <property type="evidence" value="ECO:0007669"/>
    <property type="project" value="TreeGrafter"/>
</dbReference>
<dbReference type="PANTHER" id="PTHR46874">
    <property type="entry name" value="TUMOR NECROSIS FACTOR RECEPTOR SUPERFAMILY MEMBER 6"/>
    <property type="match status" value="1"/>
</dbReference>